<dbReference type="AlphaFoldDB" id="A0A1J7IZR3"/>
<evidence type="ECO:0000313" key="2">
    <source>
        <dbReference type="EMBL" id="OIW32757.1"/>
    </source>
</evidence>
<accession>A0A1J7IZR3</accession>
<dbReference type="OrthoDB" id="92161at2759"/>
<evidence type="ECO:0000259" key="1">
    <source>
        <dbReference type="Pfam" id="PF00117"/>
    </source>
</evidence>
<dbReference type="STRING" id="1408157.A0A1J7IZR3"/>
<dbReference type="InterPro" id="IPR017926">
    <property type="entry name" value="GATASE"/>
</dbReference>
<dbReference type="PANTHER" id="PTHR42695">
    <property type="entry name" value="GLUTAMINE AMIDOTRANSFERASE YLR126C-RELATED"/>
    <property type="match status" value="1"/>
</dbReference>
<dbReference type="EMBL" id="KV875095">
    <property type="protein sequence ID" value="OIW32757.1"/>
    <property type="molecule type" value="Genomic_DNA"/>
</dbReference>
<evidence type="ECO:0000313" key="3">
    <source>
        <dbReference type="Proteomes" id="UP000182658"/>
    </source>
</evidence>
<name>A0A1J7IZR3_9PEZI</name>
<dbReference type="InterPro" id="IPR029062">
    <property type="entry name" value="Class_I_gatase-like"/>
</dbReference>
<keyword evidence="3" id="KW-1185">Reference proteome</keyword>
<dbReference type="GO" id="GO:0016740">
    <property type="term" value="F:transferase activity"/>
    <property type="evidence" value="ECO:0007669"/>
    <property type="project" value="UniProtKB-KW"/>
</dbReference>
<dbReference type="PANTHER" id="PTHR42695:SF4">
    <property type="entry name" value="GLUTAMINE AMIDOTRANSFERASE DOMAIN-CONTAINING PROTEIN"/>
    <property type="match status" value="1"/>
</dbReference>
<dbReference type="InParanoid" id="A0A1J7IZR3"/>
<dbReference type="GO" id="GO:0005634">
    <property type="term" value="C:nucleus"/>
    <property type="evidence" value="ECO:0007669"/>
    <property type="project" value="TreeGrafter"/>
</dbReference>
<keyword evidence="2" id="KW-0808">Transferase</keyword>
<keyword evidence="2" id="KW-0315">Glutamine amidotransferase</keyword>
<dbReference type="Pfam" id="PF00117">
    <property type="entry name" value="GATase"/>
    <property type="match status" value="1"/>
</dbReference>
<dbReference type="GO" id="GO:0005829">
    <property type="term" value="C:cytosol"/>
    <property type="evidence" value="ECO:0007669"/>
    <property type="project" value="TreeGrafter"/>
</dbReference>
<dbReference type="Gene3D" id="3.40.50.880">
    <property type="match status" value="1"/>
</dbReference>
<protein>
    <submittedName>
        <fullName evidence="2">Class I glutamine amidotransferase-like protein</fullName>
    </submittedName>
</protein>
<dbReference type="Proteomes" id="UP000182658">
    <property type="component" value="Unassembled WGS sequence"/>
</dbReference>
<dbReference type="CDD" id="cd01741">
    <property type="entry name" value="GATase1_1"/>
    <property type="match status" value="1"/>
</dbReference>
<gene>
    <name evidence="2" type="ORF">CONLIGDRAFT_277749</name>
</gene>
<proteinExistence type="predicted"/>
<feature type="domain" description="Glutamine amidotransferase" evidence="1">
    <location>
        <begin position="111"/>
        <end position="185"/>
    </location>
</feature>
<dbReference type="InterPro" id="IPR044992">
    <property type="entry name" value="ChyE-like"/>
</dbReference>
<dbReference type="SUPFAM" id="SSF52317">
    <property type="entry name" value="Class I glutamine amidotransferase-like"/>
    <property type="match status" value="1"/>
</dbReference>
<organism evidence="2 3">
    <name type="scientific">Coniochaeta ligniaria NRRL 30616</name>
    <dbReference type="NCBI Taxonomy" id="1408157"/>
    <lineage>
        <taxon>Eukaryota</taxon>
        <taxon>Fungi</taxon>
        <taxon>Dikarya</taxon>
        <taxon>Ascomycota</taxon>
        <taxon>Pezizomycotina</taxon>
        <taxon>Sordariomycetes</taxon>
        <taxon>Sordariomycetidae</taxon>
        <taxon>Coniochaetales</taxon>
        <taxon>Coniochaetaceae</taxon>
        <taxon>Coniochaeta</taxon>
    </lineage>
</organism>
<sequence>MARTLRIVDDRPVVRMMVLETDQPHPDTQDEKGSYSDILHKHFEKAGKHHDPPLGIETDSRFVVTEKGGKIPPFEDFNDFHAVLITGSMYDAHGDNQWILDLMHLIRDLWVRRPDIKFSGICFGHQLLSRLLGAEVSPHPAEEWELAHSRIDLAEVGQRLFRTDKDHLTLHQMHQDHVATTPTVESSKGLLAPGTNVHVWGSSGHTAIQGLYIRDRLFTSQAHVGFDSDMVKHEMDMRVKDGAIQDKDQVNEAEETASFEHDGEVVARAILRFFYGEDEGIE</sequence>
<reference evidence="2 3" key="1">
    <citation type="submission" date="2016-10" db="EMBL/GenBank/DDBJ databases">
        <title>Draft genome sequence of Coniochaeta ligniaria NRRL30616, a lignocellulolytic fungus for bioabatement of inhibitors in plant biomass hydrolysates.</title>
        <authorList>
            <consortium name="DOE Joint Genome Institute"/>
            <person name="Jimenez D.J."/>
            <person name="Hector R.E."/>
            <person name="Riley R."/>
            <person name="Sun H."/>
            <person name="Grigoriev I.V."/>
            <person name="Van Elsas J.D."/>
            <person name="Nichols N.N."/>
        </authorList>
    </citation>
    <scope>NUCLEOTIDE SEQUENCE [LARGE SCALE GENOMIC DNA]</scope>
    <source>
        <strain evidence="2 3">NRRL 30616</strain>
    </source>
</reference>